<proteinExistence type="inferred from homology"/>
<dbReference type="GO" id="GO:0005737">
    <property type="term" value="C:cytoplasm"/>
    <property type="evidence" value="ECO:0007669"/>
    <property type="project" value="UniProtKB-SubCell"/>
</dbReference>
<keyword evidence="17" id="KW-0175">Coiled coil</keyword>
<evidence type="ECO:0000256" key="9">
    <source>
        <dbReference type="ARBA" id="ARBA00022917"/>
    </source>
</evidence>
<dbReference type="InterPro" id="IPR002317">
    <property type="entry name" value="Ser-tRNA-ligase_type_1"/>
</dbReference>
<sequence>MMLDVNFIRQNPQKVQDAIKNRGVQDKVNFKKFLELDSKWLKLVKEANNLRSKRNELTKKISADPSKAQDLLKEASKLKETLQKIEKELKEVEEERKNLLAWIPNIPLEDVPLGTSEEDNVEFKAWVPGKGYLSKEEIGNYDASKKHMPAHSVHSKEPFDPVPHWELGESLDIIDLKAGAKVSGNRFYYLKNEGVLLVYGIFDLLFKRLITKEGFMPMIVPLLVREKALFGTSHFPEEVDQVYKIDSYNVEEKNNLYLVGSSEPSLFAYHMDKTYKKEDLPIKMVSITPCFRSEAGSWGKDVRGIKRTPQFDKLEMDVVLEGTLEEARKVHEYLLSLNEWLLQALEIPYHIINMCTADLGYFAAAKKYDVEVWLPSTKEYMEVCSDSITTDYQARRLNIRYKDDEGIKYAFTVNDTGATHRLLIAILDHYQQKDGSLLVPKVLREYVGKEVIEPKKC</sequence>
<keyword evidence="10" id="KW-0030">Aminoacyl-tRNA synthetase</keyword>
<dbReference type="GO" id="GO:0006434">
    <property type="term" value="P:seryl-tRNA aminoacylation"/>
    <property type="evidence" value="ECO:0007669"/>
    <property type="project" value="UniProtKB-UniRule"/>
</dbReference>
<feature type="site" description="Important for serine binding" evidence="15">
    <location>
        <position position="416"/>
    </location>
</feature>
<dbReference type="AlphaFoldDB" id="A0A7V5J049"/>
<dbReference type="PIRSF" id="PIRSF001529">
    <property type="entry name" value="Ser-tRNA-synth_IIa"/>
    <property type="match status" value="1"/>
</dbReference>
<dbReference type="Pfam" id="PF00587">
    <property type="entry name" value="tRNA-synt_2b"/>
    <property type="match status" value="1"/>
</dbReference>
<dbReference type="PROSITE" id="PS50862">
    <property type="entry name" value="AA_TRNA_LIGASE_II"/>
    <property type="match status" value="1"/>
</dbReference>
<evidence type="ECO:0000259" key="18">
    <source>
        <dbReference type="PROSITE" id="PS50862"/>
    </source>
</evidence>
<dbReference type="Pfam" id="PF02403">
    <property type="entry name" value="Seryl_tRNA_N"/>
    <property type="match status" value="1"/>
</dbReference>
<evidence type="ECO:0000313" key="19">
    <source>
        <dbReference type="EMBL" id="HHH14199.1"/>
    </source>
</evidence>
<feature type="binding site" evidence="15">
    <location>
        <position position="292"/>
    </location>
    <ligand>
        <name>L-serine</name>
        <dbReference type="ChEBI" id="CHEBI:33384"/>
    </ligand>
</feature>
<organism evidence="19">
    <name type="scientific">candidate division WWE3 bacterium</name>
    <dbReference type="NCBI Taxonomy" id="2053526"/>
    <lineage>
        <taxon>Bacteria</taxon>
        <taxon>Katanobacteria</taxon>
    </lineage>
</organism>
<comment type="catalytic activity">
    <reaction evidence="12">
        <text>tRNA(Sec) + L-serine + ATP = L-seryl-tRNA(Sec) + AMP + diphosphate + H(+)</text>
        <dbReference type="Rhea" id="RHEA:42580"/>
        <dbReference type="Rhea" id="RHEA-COMP:9742"/>
        <dbReference type="Rhea" id="RHEA-COMP:10128"/>
        <dbReference type="ChEBI" id="CHEBI:15378"/>
        <dbReference type="ChEBI" id="CHEBI:30616"/>
        <dbReference type="ChEBI" id="CHEBI:33019"/>
        <dbReference type="ChEBI" id="CHEBI:33384"/>
        <dbReference type="ChEBI" id="CHEBI:78442"/>
        <dbReference type="ChEBI" id="CHEBI:78533"/>
        <dbReference type="ChEBI" id="CHEBI:456215"/>
        <dbReference type="EC" id="6.1.1.11"/>
    </reaction>
</comment>
<feature type="binding site" evidence="15">
    <location>
        <position position="315"/>
    </location>
    <ligand>
        <name>L-serine</name>
        <dbReference type="ChEBI" id="CHEBI:33384"/>
    </ligand>
</feature>
<dbReference type="EC" id="6.1.1.11" evidence="4 14"/>
<feature type="binding site" evidence="15">
    <location>
        <position position="414"/>
    </location>
    <ligand>
        <name>L-serine</name>
        <dbReference type="ChEBI" id="CHEBI:33384"/>
    </ligand>
</feature>
<keyword evidence="9" id="KW-0648">Protein biosynthesis</keyword>
<keyword evidence="5" id="KW-0963">Cytoplasm</keyword>
<dbReference type="PANTHER" id="PTHR43697:SF1">
    <property type="entry name" value="SERINE--TRNA LIGASE"/>
    <property type="match status" value="1"/>
</dbReference>
<dbReference type="InterPro" id="IPR015866">
    <property type="entry name" value="Ser-tRNA-synth_1_N"/>
</dbReference>
<dbReference type="Proteomes" id="UP000886106">
    <property type="component" value="Unassembled WGS sequence"/>
</dbReference>
<feature type="binding site" evidence="16">
    <location>
        <begin position="292"/>
        <end position="294"/>
    </location>
    <ligand>
        <name>ATP</name>
        <dbReference type="ChEBI" id="CHEBI:30616"/>
    </ligand>
</feature>
<evidence type="ECO:0000256" key="8">
    <source>
        <dbReference type="ARBA" id="ARBA00022840"/>
    </source>
</evidence>
<comment type="caution">
    <text evidence="19">The sequence shown here is derived from an EMBL/GenBank/DDBJ whole genome shotgun (WGS) entry which is preliminary data.</text>
</comment>
<dbReference type="SUPFAM" id="SSF46589">
    <property type="entry name" value="tRNA-binding arm"/>
    <property type="match status" value="1"/>
</dbReference>
<evidence type="ECO:0000256" key="11">
    <source>
        <dbReference type="ARBA" id="ARBA00039158"/>
    </source>
</evidence>
<dbReference type="EMBL" id="DRNS01000047">
    <property type="protein sequence ID" value="HHH14199.1"/>
    <property type="molecule type" value="Genomic_DNA"/>
</dbReference>
<evidence type="ECO:0000256" key="10">
    <source>
        <dbReference type="ARBA" id="ARBA00023146"/>
    </source>
</evidence>
<dbReference type="PRINTS" id="PR00981">
    <property type="entry name" value="TRNASYNTHSER"/>
</dbReference>
<comment type="catalytic activity">
    <reaction evidence="13">
        <text>tRNA(Ser) + L-serine + ATP = L-seryl-tRNA(Ser) + AMP + diphosphate + H(+)</text>
        <dbReference type="Rhea" id="RHEA:12292"/>
        <dbReference type="Rhea" id="RHEA-COMP:9669"/>
        <dbReference type="Rhea" id="RHEA-COMP:9703"/>
        <dbReference type="ChEBI" id="CHEBI:15378"/>
        <dbReference type="ChEBI" id="CHEBI:30616"/>
        <dbReference type="ChEBI" id="CHEBI:33019"/>
        <dbReference type="ChEBI" id="CHEBI:33384"/>
        <dbReference type="ChEBI" id="CHEBI:78442"/>
        <dbReference type="ChEBI" id="CHEBI:78533"/>
        <dbReference type="ChEBI" id="CHEBI:456215"/>
        <dbReference type="EC" id="6.1.1.11"/>
    </reaction>
</comment>
<name>A0A7V5J049_UNCKA</name>
<evidence type="ECO:0000256" key="3">
    <source>
        <dbReference type="ARBA" id="ARBA00010728"/>
    </source>
</evidence>
<evidence type="ECO:0000256" key="2">
    <source>
        <dbReference type="ARBA" id="ARBA00005045"/>
    </source>
</evidence>
<feature type="coiled-coil region" evidence="17">
    <location>
        <begin position="68"/>
        <end position="102"/>
    </location>
</feature>
<dbReference type="InterPro" id="IPR002314">
    <property type="entry name" value="aa-tRNA-synt_IIb"/>
</dbReference>
<evidence type="ECO:0000256" key="16">
    <source>
        <dbReference type="PIRSR" id="PIRSR001529-2"/>
    </source>
</evidence>
<keyword evidence="7" id="KW-0547">Nucleotide-binding</keyword>
<dbReference type="NCBIfam" id="TIGR00414">
    <property type="entry name" value="serS"/>
    <property type="match status" value="1"/>
</dbReference>
<dbReference type="InterPro" id="IPR006195">
    <property type="entry name" value="aa-tRNA-synth_II"/>
</dbReference>
<dbReference type="InterPro" id="IPR042103">
    <property type="entry name" value="SerRS_1_N_sf"/>
</dbReference>
<evidence type="ECO:0000256" key="5">
    <source>
        <dbReference type="ARBA" id="ARBA00022490"/>
    </source>
</evidence>
<evidence type="ECO:0000256" key="6">
    <source>
        <dbReference type="ARBA" id="ARBA00022598"/>
    </source>
</evidence>
<protein>
    <recommendedName>
        <fullName evidence="11 14">Serine--tRNA ligase</fullName>
        <ecNumber evidence="4 14">6.1.1.11</ecNumber>
    </recommendedName>
</protein>
<dbReference type="Gene3D" id="1.10.287.40">
    <property type="entry name" value="Serine-tRNA synthetase, tRNA binding domain"/>
    <property type="match status" value="1"/>
</dbReference>
<evidence type="ECO:0000256" key="4">
    <source>
        <dbReference type="ARBA" id="ARBA00012840"/>
    </source>
</evidence>
<evidence type="ECO:0000256" key="17">
    <source>
        <dbReference type="SAM" id="Coils"/>
    </source>
</evidence>
<keyword evidence="6 19" id="KW-0436">Ligase</keyword>
<evidence type="ECO:0000256" key="14">
    <source>
        <dbReference type="NCBIfam" id="TIGR00414"/>
    </source>
</evidence>
<evidence type="ECO:0000256" key="15">
    <source>
        <dbReference type="PIRSR" id="PIRSR001529-1"/>
    </source>
</evidence>
<evidence type="ECO:0000256" key="7">
    <source>
        <dbReference type="ARBA" id="ARBA00022741"/>
    </source>
</evidence>
<dbReference type="PANTHER" id="PTHR43697">
    <property type="entry name" value="SERYL-TRNA SYNTHETASE"/>
    <property type="match status" value="1"/>
</dbReference>
<reference evidence="19" key="1">
    <citation type="journal article" date="2020" name="mSystems">
        <title>Genome- and Community-Level Interaction Insights into Carbon Utilization and Element Cycling Functions of Hydrothermarchaeota in Hydrothermal Sediment.</title>
        <authorList>
            <person name="Zhou Z."/>
            <person name="Liu Y."/>
            <person name="Xu W."/>
            <person name="Pan J."/>
            <person name="Luo Z.H."/>
            <person name="Li M."/>
        </authorList>
    </citation>
    <scope>NUCLEOTIDE SEQUENCE [LARGE SCALE GENOMIC DNA]</scope>
    <source>
        <strain evidence="19">HyVt-517</strain>
    </source>
</reference>
<evidence type="ECO:0000256" key="1">
    <source>
        <dbReference type="ARBA" id="ARBA00004496"/>
    </source>
</evidence>
<dbReference type="InterPro" id="IPR010978">
    <property type="entry name" value="tRNA-bd_arm"/>
</dbReference>
<evidence type="ECO:0000256" key="12">
    <source>
        <dbReference type="ARBA" id="ARBA00047929"/>
    </source>
</evidence>
<dbReference type="SUPFAM" id="SSF55681">
    <property type="entry name" value="Class II aaRS and biotin synthetases"/>
    <property type="match status" value="1"/>
</dbReference>
<comment type="pathway">
    <text evidence="2">Aminoacyl-tRNA biosynthesis; selenocysteinyl-tRNA(Sec) biosynthesis; L-seryl-tRNA(Sec) from L-serine and tRNA(Sec): step 1/1.</text>
</comment>
<evidence type="ECO:0000256" key="13">
    <source>
        <dbReference type="ARBA" id="ARBA00048823"/>
    </source>
</evidence>
<dbReference type="GO" id="GO:0004828">
    <property type="term" value="F:serine-tRNA ligase activity"/>
    <property type="evidence" value="ECO:0007669"/>
    <property type="project" value="UniProtKB-UniRule"/>
</dbReference>
<feature type="domain" description="Aminoacyl-transfer RNA synthetases class-II family profile" evidence="18">
    <location>
        <begin position="206"/>
        <end position="440"/>
    </location>
</feature>
<dbReference type="GO" id="GO:0005524">
    <property type="term" value="F:ATP binding"/>
    <property type="evidence" value="ECO:0007669"/>
    <property type="project" value="UniProtKB-KW"/>
</dbReference>
<gene>
    <name evidence="19" type="ORF">ENJ78_00640</name>
</gene>
<accession>A0A7V5J049</accession>
<keyword evidence="8 16" id="KW-0067">ATP-binding</keyword>
<comment type="similarity">
    <text evidence="3">Belongs to the class-II aminoacyl-tRNA synthetase family. Type-1 seryl-tRNA synthetase subfamily.</text>
</comment>
<comment type="subcellular location">
    <subcellularLocation>
        <location evidence="1">Cytoplasm</location>
    </subcellularLocation>
</comment>
<feature type="binding site" evidence="16">
    <location>
        <begin position="382"/>
        <end position="385"/>
    </location>
    <ligand>
        <name>ATP</name>
        <dbReference type="ChEBI" id="CHEBI:30616"/>
    </ligand>
</feature>
<dbReference type="Gene3D" id="3.30.930.10">
    <property type="entry name" value="Bira Bifunctional Protein, Domain 2"/>
    <property type="match status" value="1"/>
</dbReference>
<dbReference type="InterPro" id="IPR045864">
    <property type="entry name" value="aa-tRNA-synth_II/BPL/LPL"/>
</dbReference>